<feature type="non-terminal residue" evidence="1">
    <location>
        <position position="1"/>
    </location>
</feature>
<evidence type="ECO:0000313" key="1">
    <source>
        <dbReference type="EMBL" id="KAJ1185689.1"/>
    </source>
</evidence>
<name>A0AAV7U9E8_PLEWA</name>
<gene>
    <name evidence="1" type="ORF">NDU88_002479</name>
</gene>
<feature type="non-terminal residue" evidence="1">
    <location>
        <position position="100"/>
    </location>
</feature>
<proteinExistence type="predicted"/>
<dbReference type="EMBL" id="JANPWB010000005">
    <property type="protein sequence ID" value="KAJ1185689.1"/>
    <property type="molecule type" value="Genomic_DNA"/>
</dbReference>
<evidence type="ECO:0000313" key="2">
    <source>
        <dbReference type="Proteomes" id="UP001066276"/>
    </source>
</evidence>
<organism evidence="1 2">
    <name type="scientific">Pleurodeles waltl</name>
    <name type="common">Iberian ribbed newt</name>
    <dbReference type="NCBI Taxonomy" id="8319"/>
    <lineage>
        <taxon>Eukaryota</taxon>
        <taxon>Metazoa</taxon>
        <taxon>Chordata</taxon>
        <taxon>Craniata</taxon>
        <taxon>Vertebrata</taxon>
        <taxon>Euteleostomi</taxon>
        <taxon>Amphibia</taxon>
        <taxon>Batrachia</taxon>
        <taxon>Caudata</taxon>
        <taxon>Salamandroidea</taxon>
        <taxon>Salamandridae</taxon>
        <taxon>Pleurodelinae</taxon>
        <taxon>Pleurodeles</taxon>
    </lineage>
</organism>
<dbReference type="Proteomes" id="UP001066276">
    <property type="component" value="Chromosome 3_1"/>
</dbReference>
<reference evidence="1" key="1">
    <citation type="journal article" date="2022" name="bioRxiv">
        <title>Sequencing and chromosome-scale assembly of the giantPleurodeles waltlgenome.</title>
        <authorList>
            <person name="Brown T."/>
            <person name="Elewa A."/>
            <person name="Iarovenko S."/>
            <person name="Subramanian E."/>
            <person name="Araus A.J."/>
            <person name="Petzold A."/>
            <person name="Susuki M."/>
            <person name="Suzuki K.-i.T."/>
            <person name="Hayashi T."/>
            <person name="Toyoda A."/>
            <person name="Oliveira C."/>
            <person name="Osipova E."/>
            <person name="Leigh N.D."/>
            <person name="Simon A."/>
            <person name="Yun M.H."/>
        </authorList>
    </citation>
    <scope>NUCLEOTIDE SEQUENCE</scope>
    <source>
        <strain evidence="1">20211129_DDA</strain>
        <tissue evidence="1">Liver</tissue>
    </source>
</reference>
<keyword evidence="2" id="KW-1185">Reference proteome</keyword>
<protein>
    <submittedName>
        <fullName evidence="1">Uncharacterized protein</fullName>
    </submittedName>
</protein>
<dbReference type="AlphaFoldDB" id="A0AAV7U9E8"/>
<accession>A0AAV7U9E8</accession>
<comment type="caution">
    <text evidence="1">The sequence shown here is derived from an EMBL/GenBank/DDBJ whole genome shotgun (WGS) entry which is preliminary data.</text>
</comment>
<sequence length="100" mass="10926">TNQSRREDHVFISFAHASKGSPVTKGTILLVPTIQDCHKTGGVSLAEVPRAHSTRIKGVMLATLGNVSLNDLYMAATWSSVHSFTKHYCMDNQANKESQV</sequence>